<dbReference type="AlphaFoldDB" id="A0A8A3P9X3"/>
<reference evidence="3" key="1">
    <citation type="submission" date="2020-10" db="EMBL/GenBank/DDBJ databases">
        <title>Genome Sequence of Monilinia vaccinii-corymbosi Sheds Light on Mummy Berry Disease Infection of Blueberry and Mating Type.</title>
        <authorList>
            <person name="Yow A.G."/>
            <person name="Zhang Y."/>
            <person name="Bansal K."/>
            <person name="Eacker S.M."/>
            <person name="Sullivan S."/>
            <person name="Liachko I."/>
            <person name="Cubeta M.A."/>
            <person name="Rollins J.A."/>
            <person name="Ashrafi H."/>
        </authorList>
    </citation>
    <scope>NUCLEOTIDE SEQUENCE</scope>
    <source>
        <strain evidence="3">RL-1</strain>
    </source>
</reference>
<feature type="region of interest" description="Disordered" evidence="2">
    <location>
        <begin position="1"/>
        <end position="50"/>
    </location>
</feature>
<organism evidence="3 4">
    <name type="scientific">Monilinia vaccinii-corymbosi</name>
    <dbReference type="NCBI Taxonomy" id="61207"/>
    <lineage>
        <taxon>Eukaryota</taxon>
        <taxon>Fungi</taxon>
        <taxon>Dikarya</taxon>
        <taxon>Ascomycota</taxon>
        <taxon>Pezizomycotina</taxon>
        <taxon>Leotiomycetes</taxon>
        <taxon>Helotiales</taxon>
        <taxon>Sclerotiniaceae</taxon>
        <taxon>Monilinia</taxon>
    </lineage>
</organism>
<evidence type="ECO:0000313" key="4">
    <source>
        <dbReference type="Proteomes" id="UP000672032"/>
    </source>
</evidence>
<dbReference type="EMBL" id="CP063406">
    <property type="protein sequence ID" value="QSZ31529.1"/>
    <property type="molecule type" value="Genomic_DNA"/>
</dbReference>
<feature type="coiled-coil region" evidence="1">
    <location>
        <begin position="183"/>
        <end position="234"/>
    </location>
</feature>
<evidence type="ECO:0000256" key="1">
    <source>
        <dbReference type="SAM" id="Coils"/>
    </source>
</evidence>
<keyword evidence="4" id="KW-1185">Reference proteome</keyword>
<evidence type="ECO:0000313" key="3">
    <source>
        <dbReference type="EMBL" id="QSZ31529.1"/>
    </source>
</evidence>
<evidence type="ECO:0000256" key="2">
    <source>
        <dbReference type="SAM" id="MobiDB-lite"/>
    </source>
</evidence>
<dbReference type="OrthoDB" id="4156714at2759"/>
<name>A0A8A3P9X3_9HELO</name>
<dbReference type="Proteomes" id="UP000672032">
    <property type="component" value="Chromosome 2"/>
</dbReference>
<feature type="region of interest" description="Disordered" evidence="2">
    <location>
        <begin position="120"/>
        <end position="152"/>
    </location>
</feature>
<proteinExistence type="predicted"/>
<gene>
    <name evidence="3" type="ORF">DSL72_001096</name>
</gene>
<accession>A0A8A3P9X3</accession>
<feature type="compositionally biased region" description="Basic and acidic residues" evidence="2">
    <location>
        <begin position="23"/>
        <end position="32"/>
    </location>
</feature>
<protein>
    <submittedName>
        <fullName evidence="3">Uncharacterized protein</fullName>
    </submittedName>
</protein>
<feature type="compositionally biased region" description="Polar residues" evidence="2">
    <location>
        <begin position="135"/>
        <end position="152"/>
    </location>
</feature>
<keyword evidence="1" id="KW-0175">Coiled coil</keyword>
<sequence>MTSESSNKRNHRHYDDDEEEEYQESKHREPAGHKSSLSDTGQIKADVDSRSVVQEDLMDFQQRPHSSDAYGYKDGGLLLPIREATRQGTQRNERNTDQEEGLFSRVPKALRGRFPWLMTSGSSAMTSDKRPHLQHSLSRSARQSTQQLHHSGQTGRIVLGAANIDEAFNAVLENKDKDHAAKERKLKGKISDLQCQIDKLEDTAHKLQVRNELLESAKQAIEEKHNTFVRKQQEESFRKMPNSRWASVEDGKVMEDLDRLKRNMRSWAKSVSINDIDALLQSLNRIEGSALWNTLEHVVLFEDGKLPQGLSSRKAPALLLNALLSHSIYSKLFGSPFFFLGEEFIEGKSIKSEYRVGLEELYKLGCRSNKDDAHIWRSQTLRLQLPSIATESSENEKRLHDVTESMIAKAADRQASNFLEGAARYLINIEARVRGEDKLKAIFHEAATMSYLLWTRRTSLQFGYTLHDLNYPVFNPDTKYWVPHSSVDYESHEDQLHGKAISILLHPLVMVYGTEDGKDYDQQRVWAPAEVWLDSSRKPSA</sequence>